<feature type="transmembrane region" description="Helical" evidence="10">
    <location>
        <begin position="6"/>
        <end position="30"/>
    </location>
</feature>
<evidence type="ECO:0000313" key="13">
    <source>
        <dbReference type="EMBL" id="OGZ19254.1"/>
    </source>
</evidence>
<dbReference type="Pfam" id="PF06750">
    <property type="entry name" value="A24_N_bact"/>
    <property type="match status" value="1"/>
</dbReference>
<evidence type="ECO:0000256" key="9">
    <source>
        <dbReference type="RuleBase" id="RU003794"/>
    </source>
</evidence>
<keyword evidence="9" id="KW-0645">Protease</keyword>
<keyword evidence="9" id="KW-0808">Transferase</keyword>
<feature type="transmembrane region" description="Helical" evidence="10">
    <location>
        <begin position="171"/>
        <end position="192"/>
    </location>
</feature>
<evidence type="ECO:0000259" key="12">
    <source>
        <dbReference type="Pfam" id="PF06750"/>
    </source>
</evidence>
<sequence length="276" mass="31515">MENFYYFISFIVFVLGLIVGSFLNCVIYRIGISEGSPRREAVGFLRGRSFCPHCKHILSWRDLIPIFSFLVLRGRCRYCKDKISIQYPLVELFTAIIFVFILNHELRIMNYEFSNSIFLILNSLFLFTIASFLILIFVYDLKHFIIPDKVVYPAIAITFLYNFILSSKFQILNFLVSAVGVAAFFLLIFLISKGKWLGFGDVKLGFLLGLFLGFPKIAVALFISYLVGAIIGIGIIFLKKGTMKTEVPFGPFLIFGTFVALFFGDFLSGWYINLIS</sequence>
<keyword evidence="5 9" id="KW-0812">Transmembrane</keyword>
<feature type="transmembrane region" description="Helical" evidence="10">
    <location>
        <begin position="204"/>
        <end position="237"/>
    </location>
</feature>
<dbReference type="GO" id="GO:0004190">
    <property type="term" value="F:aspartic-type endopeptidase activity"/>
    <property type="evidence" value="ECO:0007669"/>
    <property type="project" value="UniProtKB-EC"/>
</dbReference>
<keyword evidence="9" id="KW-0489">Methyltransferase</keyword>
<dbReference type="GO" id="GO:0005886">
    <property type="term" value="C:plasma membrane"/>
    <property type="evidence" value="ECO:0007669"/>
    <property type="project" value="UniProtKB-SubCell"/>
</dbReference>
<name>A0A1G2E065_9BACT</name>
<keyword evidence="3" id="KW-1003">Cell membrane</keyword>
<evidence type="ECO:0000256" key="3">
    <source>
        <dbReference type="ARBA" id="ARBA00022475"/>
    </source>
</evidence>
<dbReference type="InterPro" id="IPR014032">
    <property type="entry name" value="Peptidase_A24A_bac"/>
</dbReference>
<evidence type="ECO:0000313" key="14">
    <source>
        <dbReference type="Proteomes" id="UP000177360"/>
    </source>
</evidence>
<keyword evidence="4" id="KW-0997">Cell inner membrane</keyword>
<keyword evidence="6 10" id="KW-1133">Transmembrane helix</keyword>
<feature type="domain" description="Prepilin peptidase A24 N-terminal" evidence="12">
    <location>
        <begin position="14"/>
        <end position="102"/>
    </location>
</feature>
<evidence type="ECO:0000256" key="4">
    <source>
        <dbReference type="ARBA" id="ARBA00022519"/>
    </source>
</evidence>
<evidence type="ECO:0000256" key="7">
    <source>
        <dbReference type="ARBA" id="ARBA00023136"/>
    </source>
</evidence>
<evidence type="ECO:0000259" key="11">
    <source>
        <dbReference type="Pfam" id="PF01478"/>
    </source>
</evidence>
<evidence type="ECO:0000256" key="8">
    <source>
        <dbReference type="RuleBase" id="RU003793"/>
    </source>
</evidence>
<dbReference type="InterPro" id="IPR010627">
    <property type="entry name" value="Prepilin_pept_A24_N"/>
</dbReference>
<organism evidence="13 14">
    <name type="scientific">Candidatus Nealsonbacteria bacterium RIFCSPHIGHO2_01_FULL_38_55</name>
    <dbReference type="NCBI Taxonomy" id="1801664"/>
    <lineage>
        <taxon>Bacteria</taxon>
        <taxon>Candidatus Nealsoniibacteriota</taxon>
    </lineage>
</organism>
<feature type="transmembrane region" description="Helical" evidence="10">
    <location>
        <begin position="85"/>
        <end position="104"/>
    </location>
</feature>
<comment type="similarity">
    <text evidence="2 8">Belongs to the peptidase A24 family.</text>
</comment>
<keyword evidence="9" id="KW-0378">Hydrolase</keyword>
<keyword evidence="9" id="KW-0511">Multifunctional enzyme</keyword>
<dbReference type="Proteomes" id="UP000177360">
    <property type="component" value="Unassembled WGS sequence"/>
</dbReference>
<gene>
    <name evidence="13" type="ORF">A2626_03385</name>
</gene>
<feature type="transmembrane region" description="Helical" evidence="10">
    <location>
        <begin position="249"/>
        <end position="272"/>
    </location>
</feature>
<dbReference type="InterPro" id="IPR050882">
    <property type="entry name" value="Prepilin_peptidase/N-MTase"/>
</dbReference>
<keyword evidence="7 10" id="KW-0472">Membrane</keyword>
<evidence type="ECO:0000256" key="5">
    <source>
        <dbReference type="ARBA" id="ARBA00022692"/>
    </source>
</evidence>
<dbReference type="Pfam" id="PF01478">
    <property type="entry name" value="Peptidase_A24"/>
    <property type="match status" value="1"/>
</dbReference>
<reference evidence="13 14" key="1">
    <citation type="journal article" date="2016" name="Nat. Commun.">
        <title>Thousands of microbial genomes shed light on interconnected biogeochemical processes in an aquifer system.</title>
        <authorList>
            <person name="Anantharaman K."/>
            <person name="Brown C.T."/>
            <person name="Hug L.A."/>
            <person name="Sharon I."/>
            <person name="Castelle C.J."/>
            <person name="Probst A.J."/>
            <person name="Thomas B.C."/>
            <person name="Singh A."/>
            <person name="Wilkins M.J."/>
            <person name="Karaoz U."/>
            <person name="Brodie E.L."/>
            <person name="Williams K.H."/>
            <person name="Hubbard S.S."/>
            <person name="Banfield J.F."/>
        </authorList>
    </citation>
    <scope>NUCLEOTIDE SEQUENCE [LARGE SCALE GENOMIC DNA]</scope>
</reference>
<protein>
    <recommendedName>
        <fullName evidence="9">Prepilin leader peptidase/N-methyltransferase</fullName>
        <ecNumber evidence="9">2.1.1.-</ecNumber>
        <ecNumber evidence="9">3.4.23.43</ecNumber>
    </recommendedName>
</protein>
<dbReference type="PANTHER" id="PTHR30487">
    <property type="entry name" value="TYPE 4 PREPILIN-LIKE PROTEINS LEADER PEPTIDE-PROCESSING ENZYME"/>
    <property type="match status" value="1"/>
</dbReference>
<dbReference type="Gene3D" id="1.20.120.1220">
    <property type="match status" value="1"/>
</dbReference>
<feature type="transmembrane region" description="Helical" evidence="10">
    <location>
        <begin position="116"/>
        <end position="138"/>
    </location>
</feature>
<evidence type="ECO:0000256" key="10">
    <source>
        <dbReference type="SAM" id="Phobius"/>
    </source>
</evidence>
<dbReference type="EC" id="3.4.23.43" evidence="9"/>
<dbReference type="GO" id="GO:0032259">
    <property type="term" value="P:methylation"/>
    <property type="evidence" value="ECO:0007669"/>
    <property type="project" value="UniProtKB-KW"/>
</dbReference>
<dbReference type="PRINTS" id="PR00864">
    <property type="entry name" value="PREPILNPTASE"/>
</dbReference>
<evidence type="ECO:0000256" key="6">
    <source>
        <dbReference type="ARBA" id="ARBA00022989"/>
    </source>
</evidence>
<dbReference type="AlphaFoldDB" id="A0A1G2E065"/>
<dbReference type="GO" id="GO:0008168">
    <property type="term" value="F:methyltransferase activity"/>
    <property type="evidence" value="ECO:0007669"/>
    <property type="project" value="UniProtKB-KW"/>
</dbReference>
<comment type="caution">
    <text evidence="13">The sequence shown here is derived from an EMBL/GenBank/DDBJ whole genome shotgun (WGS) entry which is preliminary data.</text>
</comment>
<dbReference type="EMBL" id="MHLZ01000039">
    <property type="protein sequence ID" value="OGZ19254.1"/>
    <property type="molecule type" value="Genomic_DNA"/>
</dbReference>
<comment type="function">
    <text evidence="9">Plays an essential role in type IV pili and type II pseudopili formation by proteolytically removing the leader sequence from substrate proteins and subsequently monomethylating the alpha-amino group of the newly exposed N-terminal phenylalanine.</text>
</comment>
<comment type="catalytic activity">
    <reaction evidence="9">
        <text>Typically cleaves a -Gly-|-Phe- bond to release an N-terminal, basic peptide of 5-8 residues from type IV prepilin, and then N-methylates the new N-terminal amino group, the methyl donor being S-adenosyl-L-methionine.</text>
        <dbReference type="EC" id="3.4.23.43"/>
    </reaction>
</comment>
<proteinExistence type="inferred from homology"/>
<dbReference type="InterPro" id="IPR000045">
    <property type="entry name" value="Prepilin_IV_endopep_pep"/>
</dbReference>
<dbReference type="PANTHER" id="PTHR30487:SF0">
    <property type="entry name" value="PREPILIN LEADER PEPTIDASE_N-METHYLTRANSFERASE-RELATED"/>
    <property type="match status" value="1"/>
</dbReference>
<evidence type="ECO:0000256" key="2">
    <source>
        <dbReference type="ARBA" id="ARBA00005801"/>
    </source>
</evidence>
<accession>A0A1G2E065</accession>
<comment type="subcellular location">
    <subcellularLocation>
        <location evidence="1">Cell inner membrane</location>
        <topology evidence="1">Multi-pass membrane protein</topology>
    </subcellularLocation>
    <subcellularLocation>
        <location evidence="9">Cell membrane</location>
        <topology evidence="9">Multi-pass membrane protein</topology>
    </subcellularLocation>
</comment>
<feature type="domain" description="Prepilin type IV endopeptidase peptidase" evidence="11">
    <location>
        <begin position="129"/>
        <end position="233"/>
    </location>
</feature>
<feature type="transmembrane region" description="Helical" evidence="10">
    <location>
        <begin position="150"/>
        <end position="165"/>
    </location>
</feature>
<dbReference type="GO" id="GO:0006465">
    <property type="term" value="P:signal peptide processing"/>
    <property type="evidence" value="ECO:0007669"/>
    <property type="project" value="TreeGrafter"/>
</dbReference>
<evidence type="ECO:0000256" key="1">
    <source>
        <dbReference type="ARBA" id="ARBA00004429"/>
    </source>
</evidence>
<dbReference type="EC" id="2.1.1.-" evidence="9"/>